<dbReference type="Proteomes" id="UP001150904">
    <property type="component" value="Unassembled WGS sequence"/>
</dbReference>
<dbReference type="InterPro" id="IPR050091">
    <property type="entry name" value="PKS_NRPS_Biosynth_Enz"/>
</dbReference>
<sequence length="467" mass="51375">MTADLSAIRKTLEAHGIKCVPVDVPFAFHTAQMDAVQERLTQAVASVPFKTPSIPVLSPLLGSVVFDGKTINADYMVRATREPVHFAAAVEAAQELTIVNEQTLWIDVGPHPICAGFLRSLLVGARVVASCRRNEDNFATMAKSLSTLHLAGLTPSWSEYFRPDEQTYSLLPLPKYRWNEVNYCIPYLGTWTLDKAHLKYGQQRIGSDAHPVPSSTLRTSLIHQVIEETVNKTTATLKAVSDIQHPDFLEAINGHRMNNCGVATSSIWTDMALTVGEYLYRRLVPGTETVHMNLYDVEVLHAQVASPNKNSAQPLALEAHLDLPTRHMSLVWFNVDGTTGQRSSEAFATGAIQFPESPELWLTEWNRMTHLVRGRIEALERMAVENQASQLSKSLAYALFKNVVDYADRYRGMDRVVIHDHEAFADGSAAAKEAVSTAVAASVPATTSPTAPSAMKSTGYSVVLLYS</sequence>
<dbReference type="GO" id="GO:0044550">
    <property type="term" value="P:secondary metabolite biosynthetic process"/>
    <property type="evidence" value="ECO:0007669"/>
    <property type="project" value="TreeGrafter"/>
</dbReference>
<dbReference type="Pfam" id="PF00698">
    <property type="entry name" value="Acyl_transf_1"/>
    <property type="match status" value="1"/>
</dbReference>
<dbReference type="InterPro" id="IPR030918">
    <property type="entry name" value="PT_fungal_PKS"/>
</dbReference>
<dbReference type="EMBL" id="JAPQKR010000005">
    <property type="protein sequence ID" value="KAJ5215825.1"/>
    <property type="molecule type" value="Genomic_DNA"/>
</dbReference>
<dbReference type="GO" id="GO:0004312">
    <property type="term" value="F:fatty acid synthase activity"/>
    <property type="evidence" value="ECO:0007669"/>
    <property type="project" value="TreeGrafter"/>
</dbReference>
<dbReference type="OrthoDB" id="329835at2759"/>
<gene>
    <name evidence="5" type="ORF">N7498_002232</name>
</gene>
<dbReference type="SUPFAM" id="SSF52151">
    <property type="entry name" value="FabD/lysophospholipase-like"/>
    <property type="match status" value="1"/>
</dbReference>
<dbReference type="Gene3D" id="3.10.129.110">
    <property type="entry name" value="Polyketide synthase dehydratase"/>
    <property type="match status" value="1"/>
</dbReference>
<keyword evidence="6" id="KW-1185">Reference proteome</keyword>
<feature type="region of interest" description="N-terminal hotdog fold" evidence="3">
    <location>
        <begin position="223"/>
        <end position="359"/>
    </location>
</feature>
<feature type="domain" description="PKS/mFAS DH" evidence="4">
    <location>
        <begin position="223"/>
        <end position="467"/>
    </location>
</feature>
<evidence type="ECO:0000259" key="4">
    <source>
        <dbReference type="PROSITE" id="PS52019"/>
    </source>
</evidence>
<dbReference type="NCBIfam" id="TIGR04532">
    <property type="entry name" value="PT_fungal_PKS"/>
    <property type="match status" value="1"/>
</dbReference>
<dbReference type="PANTHER" id="PTHR43775:SF24">
    <property type="entry name" value="NON-REDUCING POLYKETIDE SYNTHASE APTA-RELATED"/>
    <property type="match status" value="1"/>
</dbReference>
<protein>
    <submittedName>
        <fullName evidence="5">Polyketide synthase</fullName>
    </submittedName>
</protein>
<dbReference type="RefSeq" id="XP_058311638.1">
    <property type="nucleotide sequence ID" value="XM_058449294.1"/>
</dbReference>
<reference evidence="5" key="1">
    <citation type="submission" date="2022-12" db="EMBL/GenBank/DDBJ databases">
        <authorList>
            <person name="Petersen C."/>
        </authorList>
    </citation>
    <scope>NUCLEOTIDE SEQUENCE</scope>
    <source>
        <strain evidence="5">IBT 15544</strain>
    </source>
</reference>
<dbReference type="GO" id="GO:0006633">
    <property type="term" value="P:fatty acid biosynthetic process"/>
    <property type="evidence" value="ECO:0007669"/>
    <property type="project" value="TreeGrafter"/>
</dbReference>
<dbReference type="InterPro" id="IPR042104">
    <property type="entry name" value="PKS_dehydratase_sf"/>
</dbReference>
<dbReference type="InterPro" id="IPR016035">
    <property type="entry name" value="Acyl_Trfase/lysoPLipase"/>
</dbReference>
<dbReference type="InterPro" id="IPR049900">
    <property type="entry name" value="PKS_mFAS_DH"/>
</dbReference>
<dbReference type="GeneID" id="83176595"/>
<accession>A0A9W9TBS0</accession>
<evidence type="ECO:0000256" key="2">
    <source>
        <dbReference type="ARBA" id="ARBA00022553"/>
    </source>
</evidence>
<dbReference type="PROSITE" id="PS52019">
    <property type="entry name" value="PKS_MFAS_DH"/>
    <property type="match status" value="1"/>
</dbReference>
<dbReference type="PANTHER" id="PTHR43775">
    <property type="entry name" value="FATTY ACID SYNTHASE"/>
    <property type="match status" value="1"/>
</dbReference>
<evidence type="ECO:0000313" key="5">
    <source>
        <dbReference type="EMBL" id="KAJ5215825.1"/>
    </source>
</evidence>
<evidence type="ECO:0000256" key="1">
    <source>
        <dbReference type="ARBA" id="ARBA00022450"/>
    </source>
</evidence>
<evidence type="ECO:0000256" key="3">
    <source>
        <dbReference type="PROSITE-ProRule" id="PRU01363"/>
    </source>
</evidence>
<dbReference type="SMART" id="SM00827">
    <property type="entry name" value="PKS_AT"/>
    <property type="match status" value="1"/>
</dbReference>
<comment type="caution">
    <text evidence="5">The sequence shown here is derived from an EMBL/GenBank/DDBJ whole genome shotgun (WGS) entry which is preliminary data.</text>
</comment>
<reference evidence="5" key="2">
    <citation type="journal article" date="2023" name="IMA Fungus">
        <title>Comparative genomic study of the Penicillium genus elucidates a diverse pangenome and 15 lateral gene transfer events.</title>
        <authorList>
            <person name="Petersen C."/>
            <person name="Sorensen T."/>
            <person name="Nielsen M.R."/>
            <person name="Sondergaard T.E."/>
            <person name="Sorensen J.L."/>
            <person name="Fitzpatrick D.A."/>
            <person name="Frisvad J.C."/>
            <person name="Nielsen K.L."/>
        </authorList>
    </citation>
    <scope>NUCLEOTIDE SEQUENCE</scope>
    <source>
        <strain evidence="5">IBT 15544</strain>
    </source>
</reference>
<dbReference type="AlphaFoldDB" id="A0A9W9TBS0"/>
<feature type="region of interest" description="C-terminal hotdog fold" evidence="3">
    <location>
        <begin position="388"/>
        <end position="467"/>
    </location>
</feature>
<evidence type="ECO:0000313" key="6">
    <source>
        <dbReference type="Proteomes" id="UP001150904"/>
    </source>
</evidence>
<comment type="caution">
    <text evidence="3">Lacks conserved residue(s) required for the propagation of feature annotation.</text>
</comment>
<dbReference type="InterPro" id="IPR001227">
    <property type="entry name" value="Ac_transferase_dom_sf"/>
</dbReference>
<keyword evidence="1" id="KW-0596">Phosphopantetheine</keyword>
<dbReference type="InterPro" id="IPR014043">
    <property type="entry name" value="Acyl_transferase_dom"/>
</dbReference>
<proteinExistence type="predicted"/>
<dbReference type="Gene3D" id="3.30.70.3290">
    <property type="match status" value="1"/>
</dbReference>
<keyword evidence="2" id="KW-0597">Phosphoprotein</keyword>
<organism evidence="5 6">
    <name type="scientific">Penicillium cinerascens</name>
    <dbReference type="NCBI Taxonomy" id="70096"/>
    <lineage>
        <taxon>Eukaryota</taxon>
        <taxon>Fungi</taxon>
        <taxon>Dikarya</taxon>
        <taxon>Ascomycota</taxon>
        <taxon>Pezizomycotina</taxon>
        <taxon>Eurotiomycetes</taxon>
        <taxon>Eurotiomycetidae</taxon>
        <taxon>Eurotiales</taxon>
        <taxon>Aspergillaceae</taxon>
        <taxon>Penicillium</taxon>
    </lineage>
</organism>
<name>A0A9W9TBS0_9EURO</name>
<dbReference type="Gene3D" id="3.40.366.10">
    <property type="entry name" value="Malonyl-Coenzyme A Acyl Carrier Protein, domain 2"/>
    <property type="match status" value="1"/>
</dbReference>